<gene>
    <name evidence="1" type="ORF">RM543_17685</name>
</gene>
<dbReference type="EMBL" id="JAVRHL010000006">
    <property type="protein sequence ID" value="MDT0684515.1"/>
    <property type="molecule type" value="Genomic_DNA"/>
</dbReference>
<dbReference type="RefSeq" id="WP_311694104.1">
    <property type="nucleotide sequence ID" value="NZ_JAVRHL010000006.1"/>
</dbReference>
<proteinExistence type="predicted"/>
<evidence type="ECO:0000313" key="1">
    <source>
        <dbReference type="EMBL" id="MDT0684515.1"/>
    </source>
</evidence>
<organism evidence="1 2">
    <name type="scientific">Tropicimonas omnivorans</name>
    <dbReference type="NCBI Taxonomy" id="3075590"/>
    <lineage>
        <taxon>Bacteria</taxon>
        <taxon>Pseudomonadati</taxon>
        <taxon>Pseudomonadota</taxon>
        <taxon>Alphaproteobacteria</taxon>
        <taxon>Rhodobacterales</taxon>
        <taxon>Roseobacteraceae</taxon>
        <taxon>Tropicimonas</taxon>
    </lineage>
</organism>
<dbReference type="Proteomes" id="UP001265259">
    <property type="component" value="Unassembled WGS sequence"/>
</dbReference>
<protein>
    <submittedName>
        <fullName evidence="1">Uncharacterized protein</fullName>
    </submittedName>
</protein>
<sequence length="58" mass="6783">MPRKTAYPVKKLVSLTEVQAERISDYRFDQRIASENEAIRQLIEYGLRAVEAERDQEA</sequence>
<reference evidence="1 2" key="1">
    <citation type="submission" date="2023-09" db="EMBL/GenBank/DDBJ databases">
        <authorList>
            <person name="Rey-Velasco X."/>
        </authorList>
    </citation>
    <scope>NUCLEOTIDE SEQUENCE [LARGE SCALE GENOMIC DNA]</scope>
    <source>
        <strain evidence="1 2">F158</strain>
    </source>
</reference>
<evidence type="ECO:0000313" key="2">
    <source>
        <dbReference type="Proteomes" id="UP001265259"/>
    </source>
</evidence>
<name>A0ABU3DLC8_9RHOB</name>
<keyword evidence="2" id="KW-1185">Reference proteome</keyword>
<accession>A0ABU3DLC8</accession>
<comment type="caution">
    <text evidence="1">The sequence shown here is derived from an EMBL/GenBank/DDBJ whole genome shotgun (WGS) entry which is preliminary data.</text>
</comment>